<evidence type="ECO:0000313" key="1">
    <source>
        <dbReference type="EMBL" id="CAJ1002636.1"/>
    </source>
</evidence>
<accession>A0AA48RHI7</accession>
<name>A0AA48RHI7_9BACL</name>
<keyword evidence="2" id="KW-1185">Reference proteome</keyword>
<dbReference type="RefSeq" id="WP_212132502.1">
    <property type="nucleotide sequence ID" value="NZ_JAUSVZ010000005.1"/>
</dbReference>
<gene>
    <name evidence="1" type="ORF">BSPP4475_09920</name>
</gene>
<sequence>MAKPKKAKTNRESRQHPNQLNLKIVTAETCKACKQPCARGMAYVDKMSRPGAVGRGVPCILTAPRT</sequence>
<proteinExistence type="predicted"/>
<evidence type="ECO:0000313" key="2">
    <source>
        <dbReference type="Proteomes" id="UP001189619"/>
    </source>
</evidence>
<organism evidence="1 2">
    <name type="scientific">Brevibacillus aydinogluensis</name>
    <dbReference type="NCBI Taxonomy" id="927786"/>
    <lineage>
        <taxon>Bacteria</taxon>
        <taxon>Bacillati</taxon>
        <taxon>Bacillota</taxon>
        <taxon>Bacilli</taxon>
        <taxon>Bacillales</taxon>
        <taxon>Paenibacillaceae</taxon>
        <taxon>Brevibacillus</taxon>
    </lineage>
</organism>
<dbReference type="AlphaFoldDB" id="A0AA48RHI7"/>
<dbReference type="KEGG" id="bayd:BSPP4475_09920"/>
<protein>
    <submittedName>
        <fullName evidence="1">Radical SAM protein</fullName>
    </submittedName>
</protein>
<dbReference type="EMBL" id="OY569118">
    <property type="protein sequence ID" value="CAJ1002636.1"/>
    <property type="molecule type" value="Genomic_DNA"/>
</dbReference>
<reference evidence="1" key="1">
    <citation type="submission" date="2023-07" db="EMBL/GenBank/DDBJ databases">
        <authorList>
            <person name="Ivanov I."/>
            <person name="Teneva D."/>
            <person name="Stoikov I."/>
        </authorList>
    </citation>
    <scope>NUCLEOTIDE SEQUENCE</scope>
    <source>
        <strain evidence="1">4475</strain>
    </source>
</reference>
<dbReference type="Proteomes" id="UP001189619">
    <property type="component" value="Chromosome"/>
</dbReference>